<dbReference type="AlphaFoldDB" id="A0A371AT20"/>
<evidence type="ECO:0000313" key="3">
    <source>
        <dbReference type="Proteomes" id="UP000255036"/>
    </source>
</evidence>
<organism evidence="2 3">
    <name type="scientific">Anaerosacchariphilus polymeriproducens</name>
    <dbReference type="NCBI Taxonomy" id="1812858"/>
    <lineage>
        <taxon>Bacteria</taxon>
        <taxon>Bacillati</taxon>
        <taxon>Bacillota</taxon>
        <taxon>Clostridia</taxon>
        <taxon>Lachnospirales</taxon>
        <taxon>Lachnospiraceae</taxon>
        <taxon>Anaerosacchariphilus</taxon>
    </lineage>
</organism>
<keyword evidence="3" id="KW-1185">Reference proteome</keyword>
<accession>A0A371AT20</accession>
<sequence length="134" mass="15336">MKKGFRILFFIFIVGIMSLTGCTGQKKVEEKTSIVGKWVSSAIQMEGNEVKLDPDEDEDMMISIEFEKEGKYKLNYDGSTKTGSWIQNGNKITLENIDKVEIDIELVKEKLNLSIIEEPQVTDKNPVWICEKQK</sequence>
<proteinExistence type="predicted"/>
<dbReference type="RefSeq" id="WP_115482658.1">
    <property type="nucleotide sequence ID" value="NZ_QRCT01000048.1"/>
</dbReference>
<gene>
    <name evidence="2" type="ORF">DWV06_13215</name>
</gene>
<dbReference type="Pfam" id="PF13648">
    <property type="entry name" value="Lipocalin_4"/>
    <property type="match status" value="1"/>
</dbReference>
<reference evidence="2 3" key="1">
    <citation type="submission" date="2018-07" db="EMBL/GenBank/DDBJ databases">
        <title>Anaerosacharophilus polymeroproducens gen. nov. sp. nov., an anaerobic bacterium isolated from salt field.</title>
        <authorList>
            <person name="Kim W."/>
            <person name="Yang S.-H."/>
            <person name="Oh J."/>
            <person name="Lee J.-H."/>
            <person name="Kwon K.K."/>
        </authorList>
    </citation>
    <scope>NUCLEOTIDE SEQUENCE [LARGE SCALE GENOMIC DNA]</scope>
    <source>
        <strain evidence="2 3">MCWD5</strain>
    </source>
</reference>
<evidence type="ECO:0000259" key="1">
    <source>
        <dbReference type="Pfam" id="PF13648"/>
    </source>
</evidence>
<comment type="caution">
    <text evidence="2">The sequence shown here is derived from an EMBL/GenBank/DDBJ whole genome shotgun (WGS) entry which is preliminary data.</text>
</comment>
<dbReference type="EMBL" id="QRCT01000048">
    <property type="protein sequence ID" value="RDU22724.1"/>
    <property type="molecule type" value="Genomic_DNA"/>
</dbReference>
<protein>
    <recommendedName>
        <fullName evidence="1">Lipocalin-like domain-containing protein</fullName>
    </recommendedName>
</protein>
<name>A0A371AT20_9FIRM</name>
<dbReference type="Proteomes" id="UP000255036">
    <property type="component" value="Unassembled WGS sequence"/>
</dbReference>
<feature type="domain" description="Lipocalin-like" evidence="1">
    <location>
        <begin position="34"/>
        <end position="104"/>
    </location>
</feature>
<dbReference type="InterPro" id="IPR024311">
    <property type="entry name" value="Lipocalin-like"/>
</dbReference>
<evidence type="ECO:0000313" key="2">
    <source>
        <dbReference type="EMBL" id="RDU22724.1"/>
    </source>
</evidence>
<dbReference type="PROSITE" id="PS51257">
    <property type="entry name" value="PROKAR_LIPOPROTEIN"/>
    <property type="match status" value="1"/>
</dbReference>